<dbReference type="Pfam" id="PF01554">
    <property type="entry name" value="MatE"/>
    <property type="match status" value="2"/>
</dbReference>
<dbReference type="OrthoDB" id="9776324at2"/>
<dbReference type="RefSeq" id="WP_118175066.1">
    <property type="nucleotide sequence ID" value="NZ_JAQEAO010000073.1"/>
</dbReference>
<feature type="transmembrane region" description="Helical" evidence="13">
    <location>
        <begin position="390"/>
        <end position="410"/>
    </location>
</feature>
<keyword evidence="9 13" id="KW-1133">Transmembrane helix</keyword>
<evidence type="ECO:0000256" key="1">
    <source>
        <dbReference type="ARBA" id="ARBA00003408"/>
    </source>
</evidence>
<feature type="transmembrane region" description="Helical" evidence="13">
    <location>
        <begin position="315"/>
        <end position="335"/>
    </location>
</feature>
<evidence type="ECO:0000313" key="15">
    <source>
        <dbReference type="Proteomes" id="UP000283442"/>
    </source>
</evidence>
<gene>
    <name evidence="14" type="ORF">DW674_02725</name>
</gene>
<comment type="function">
    <text evidence="1">Multidrug efflux pump.</text>
</comment>
<dbReference type="EMBL" id="QRHE01000002">
    <property type="protein sequence ID" value="RHF52842.1"/>
    <property type="molecule type" value="Genomic_DNA"/>
</dbReference>
<evidence type="ECO:0000256" key="10">
    <source>
        <dbReference type="ARBA" id="ARBA00023065"/>
    </source>
</evidence>
<feature type="transmembrane region" description="Helical" evidence="13">
    <location>
        <begin position="281"/>
        <end position="303"/>
    </location>
</feature>
<keyword evidence="7" id="KW-1003">Cell membrane</keyword>
<keyword evidence="6" id="KW-0050">Antiport</keyword>
<proteinExistence type="inferred from homology"/>
<name>A0A414NYY0_9FIRM</name>
<dbReference type="AlphaFoldDB" id="A0A414NYY0"/>
<comment type="caution">
    <text evidence="14">The sequence shown here is derived from an EMBL/GenBank/DDBJ whole genome shotgun (WGS) entry which is preliminary data.</text>
</comment>
<dbReference type="Proteomes" id="UP000283442">
    <property type="component" value="Unassembled WGS sequence"/>
</dbReference>
<evidence type="ECO:0000256" key="9">
    <source>
        <dbReference type="ARBA" id="ARBA00022989"/>
    </source>
</evidence>
<evidence type="ECO:0000313" key="14">
    <source>
        <dbReference type="EMBL" id="RHF52842.1"/>
    </source>
</evidence>
<dbReference type="InterPro" id="IPR050222">
    <property type="entry name" value="MATE_MdtK"/>
</dbReference>
<keyword evidence="8 13" id="KW-0812">Transmembrane</keyword>
<evidence type="ECO:0000256" key="12">
    <source>
        <dbReference type="ARBA" id="ARBA00031636"/>
    </source>
</evidence>
<feature type="transmembrane region" description="Helical" evidence="13">
    <location>
        <begin position="21"/>
        <end position="40"/>
    </location>
</feature>
<evidence type="ECO:0000256" key="11">
    <source>
        <dbReference type="ARBA" id="ARBA00023136"/>
    </source>
</evidence>
<evidence type="ECO:0000256" key="7">
    <source>
        <dbReference type="ARBA" id="ARBA00022475"/>
    </source>
</evidence>
<dbReference type="PANTHER" id="PTHR43298:SF2">
    <property type="entry name" value="FMN_FAD EXPORTER YEEO-RELATED"/>
    <property type="match status" value="1"/>
</dbReference>
<keyword evidence="5" id="KW-0813">Transport</keyword>
<accession>A0A414NYY0</accession>
<evidence type="ECO:0000256" key="2">
    <source>
        <dbReference type="ARBA" id="ARBA00004651"/>
    </source>
</evidence>
<feature type="transmembrane region" description="Helical" evidence="13">
    <location>
        <begin position="355"/>
        <end position="378"/>
    </location>
</feature>
<evidence type="ECO:0000256" key="6">
    <source>
        <dbReference type="ARBA" id="ARBA00022449"/>
    </source>
</evidence>
<dbReference type="InterPro" id="IPR002528">
    <property type="entry name" value="MATE_fam"/>
</dbReference>
<feature type="transmembrane region" description="Helical" evidence="13">
    <location>
        <begin position="133"/>
        <end position="155"/>
    </location>
</feature>
<dbReference type="NCBIfam" id="TIGR00797">
    <property type="entry name" value="matE"/>
    <property type="match status" value="1"/>
</dbReference>
<evidence type="ECO:0000256" key="8">
    <source>
        <dbReference type="ARBA" id="ARBA00022692"/>
    </source>
</evidence>
<evidence type="ECO:0000256" key="4">
    <source>
        <dbReference type="ARBA" id="ARBA00020268"/>
    </source>
</evidence>
<feature type="transmembrane region" description="Helical" evidence="13">
    <location>
        <begin position="416"/>
        <end position="437"/>
    </location>
</feature>
<feature type="transmembrane region" description="Helical" evidence="13">
    <location>
        <begin position="167"/>
        <end position="187"/>
    </location>
</feature>
<dbReference type="PIRSF" id="PIRSF006603">
    <property type="entry name" value="DinF"/>
    <property type="match status" value="1"/>
</dbReference>
<dbReference type="GO" id="GO:0005886">
    <property type="term" value="C:plasma membrane"/>
    <property type="evidence" value="ECO:0007669"/>
    <property type="project" value="UniProtKB-SubCell"/>
</dbReference>
<dbReference type="GO" id="GO:0006811">
    <property type="term" value="P:monoatomic ion transport"/>
    <property type="evidence" value="ECO:0007669"/>
    <property type="project" value="UniProtKB-KW"/>
</dbReference>
<dbReference type="InterPro" id="IPR048279">
    <property type="entry name" value="MdtK-like"/>
</dbReference>
<organism evidence="14 15">
    <name type="scientific">Mitsuokella multacida</name>
    <dbReference type="NCBI Taxonomy" id="52226"/>
    <lineage>
        <taxon>Bacteria</taxon>
        <taxon>Bacillati</taxon>
        <taxon>Bacillota</taxon>
        <taxon>Negativicutes</taxon>
        <taxon>Selenomonadales</taxon>
        <taxon>Selenomonadaceae</taxon>
        <taxon>Mitsuokella</taxon>
    </lineage>
</organism>
<keyword evidence="11 13" id="KW-0472">Membrane</keyword>
<feature type="transmembrane region" description="Helical" evidence="13">
    <location>
        <begin position="60"/>
        <end position="80"/>
    </location>
</feature>
<feature type="transmembrane region" description="Helical" evidence="13">
    <location>
        <begin position="92"/>
        <end position="113"/>
    </location>
</feature>
<evidence type="ECO:0000256" key="13">
    <source>
        <dbReference type="SAM" id="Phobius"/>
    </source>
</evidence>
<comment type="subcellular location">
    <subcellularLocation>
        <location evidence="2">Cell membrane</location>
        <topology evidence="2">Multi-pass membrane protein</topology>
    </subcellularLocation>
</comment>
<keyword evidence="10" id="KW-0406">Ion transport</keyword>
<protein>
    <recommendedName>
        <fullName evidence="4">Probable multidrug resistance protein NorM</fullName>
    </recommendedName>
    <alternativeName>
        <fullName evidence="12">Multidrug-efflux transporter</fullName>
    </alternativeName>
</protein>
<feature type="transmembrane region" description="Helical" evidence="13">
    <location>
        <begin position="236"/>
        <end position="261"/>
    </location>
</feature>
<evidence type="ECO:0000256" key="3">
    <source>
        <dbReference type="ARBA" id="ARBA00010199"/>
    </source>
</evidence>
<dbReference type="PANTHER" id="PTHR43298">
    <property type="entry name" value="MULTIDRUG RESISTANCE PROTEIN NORM-RELATED"/>
    <property type="match status" value="1"/>
</dbReference>
<dbReference type="GO" id="GO:0015297">
    <property type="term" value="F:antiporter activity"/>
    <property type="evidence" value="ECO:0007669"/>
    <property type="project" value="UniProtKB-KW"/>
</dbReference>
<sequence>MTKNMTTGSVAKNIVYFSLPYFFSYFLQTLYGMADLFIIGQFEGAASITAVSIGSQVMHMLTVMIVGLAMGTTVTIAQAVGAEDHRNIRTAIGTTAVLFFGVSLVLAVVLVALRGGITSAMETPIEAIPGTQSYLLICFLGIPLITAYNIIASIFRGLGDAKSPMYFVAVACLCNIALDYLFMGAFAMGPAGAAWGTVISQALSVALALAYVKSGRAGIALSRQDFRPDLAVLRRILRIGVPISLQDGFIQVAFLVITVIANMRGLTDAAAVGIVEKVISFIFLVPSSMLSTVSALGAQNIGAGKVSRAQQTLRYALAMAVSFGIVVSIVTQYTADGIVGLFTYDAAVIVAGGAYLQGYIFDCIFAGVHFCFSGYFCACGRSELSFLHNVVSIVTARIPLVYLTSIWYPMTLFPMGLATATGSLVSVVICISAFLYLRSHGNPAFVRSDANV</sequence>
<comment type="similarity">
    <text evidence="3">Belongs to the multi antimicrobial extrusion (MATE) (TC 2.A.66.1) family.</text>
</comment>
<feature type="transmembrane region" description="Helical" evidence="13">
    <location>
        <begin position="193"/>
        <end position="212"/>
    </location>
</feature>
<reference evidence="14 15" key="1">
    <citation type="submission" date="2018-08" db="EMBL/GenBank/DDBJ databases">
        <title>A genome reference for cultivated species of the human gut microbiota.</title>
        <authorList>
            <person name="Zou Y."/>
            <person name="Xue W."/>
            <person name="Luo G."/>
        </authorList>
    </citation>
    <scope>NUCLEOTIDE SEQUENCE [LARGE SCALE GENOMIC DNA]</scope>
    <source>
        <strain evidence="14 15">AM25-21AC</strain>
    </source>
</reference>
<dbReference type="CDD" id="cd13138">
    <property type="entry name" value="MATE_yoeA_like"/>
    <property type="match status" value="1"/>
</dbReference>
<evidence type="ECO:0000256" key="5">
    <source>
        <dbReference type="ARBA" id="ARBA00022448"/>
    </source>
</evidence>
<dbReference type="GO" id="GO:0042910">
    <property type="term" value="F:xenobiotic transmembrane transporter activity"/>
    <property type="evidence" value="ECO:0007669"/>
    <property type="project" value="InterPro"/>
</dbReference>